<dbReference type="GO" id="GO:0009295">
    <property type="term" value="C:nucleoid"/>
    <property type="evidence" value="ECO:0007669"/>
    <property type="project" value="TreeGrafter"/>
</dbReference>
<dbReference type="PANTHER" id="PTHR10302:SF27">
    <property type="entry name" value="SINGLE-STRANDED DNA-BINDING PROTEIN"/>
    <property type="match status" value="1"/>
</dbReference>
<sequence>MGSVDLNSVDLIGRLTKDPVLRQTSNNKSVVTFNIAVNKGNEQADFIPIVVWNKQAEYVAKYFHQGDKISVNKGRLSTRTYDAGDGSKRTVIEVIAANFNGVTLVSKKKNENISVQSNITNEKEEVRNNSFNNEFSTNEISDEAIFGGKYVSENNSEEDELFKMNTGTFGNFDW</sequence>
<keyword evidence="1 2" id="KW-0238">DNA-binding</keyword>
<dbReference type="RefSeq" id="WP_160358821.1">
    <property type="nucleotide sequence ID" value="NZ_WSRQ01000010.1"/>
</dbReference>
<dbReference type="SUPFAM" id="SSF50249">
    <property type="entry name" value="Nucleic acid-binding proteins"/>
    <property type="match status" value="1"/>
</dbReference>
<dbReference type="InterPro" id="IPR012340">
    <property type="entry name" value="NA-bd_OB-fold"/>
</dbReference>
<gene>
    <name evidence="4" type="primary">ssb</name>
    <name evidence="4" type="ORF">GKZ28_08455</name>
</gene>
<comment type="caution">
    <text evidence="2">Lacks conserved residue(s) required for the propagation of feature annotation.</text>
</comment>
<evidence type="ECO:0000313" key="5">
    <source>
        <dbReference type="Proteomes" id="UP000656077"/>
    </source>
</evidence>
<protein>
    <recommendedName>
        <fullName evidence="2 3">Single-stranded DNA-binding protein</fullName>
        <shortName evidence="2">SSB</shortName>
    </recommendedName>
</protein>
<dbReference type="InterPro" id="IPR011344">
    <property type="entry name" value="ssDNA-bd"/>
</dbReference>
<evidence type="ECO:0000256" key="1">
    <source>
        <dbReference type="ARBA" id="ARBA00023125"/>
    </source>
</evidence>
<accession>A0A964W1Q8</accession>
<dbReference type="GO" id="GO:0006260">
    <property type="term" value="P:DNA replication"/>
    <property type="evidence" value="ECO:0007669"/>
    <property type="project" value="InterPro"/>
</dbReference>
<dbReference type="Pfam" id="PF00436">
    <property type="entry name" value="SSB"/>
    <property type="match status" value="1"/>
</dbReference>
<dbReference type="CDD" id="cd04496">
    <property type="entry name" value="SSB_OBF"/>
    <property type="match status" value="1"/>
</dbReference>
<dbReference type="EMBL" id="WSRQ01000010">
    <property type="protein sequence ID" value="MVX63726.1"/>
    <property type="molecule type" value="Genomic_DNA"/>
</dbReference>
<organism evidence="4 5">
    <name type="scientific">Clostridium chromiireducens</name>
    <dbReference type="NCBI Taxonomy" id="225345"/>
    <lineage>
        <taxon>Bacteria</taxon>
        <taxon>Bacillati</taxon>
        <taxon>Bacillota</taxon>
        <taxon>Clostridia</taxon>
        <taxon>Eubacteriales</taxon>
        <taxon>Clostridiaceae</taxon>
        <taxon>Clostridium</taxon>
    </lineage>
</organism>
<dbReference type="Gene3D" id="2.40.50.140">
    <property type="entry name" value="Nucleic acid-binding proteins"/>
    <property type="match status" value="1"/>
</dbReference>
<dbReference type="Proteomes" id="UP000656077">
    <property type="component" value="Unassembled WGS sequence"/>
</dbReference>
<dbReference type="InterPro" id="IPR000424">
    <property type="entry name" value="Primosome_PriB/ssb"/>
</dbReference>
<evidence type="ECO:0000256" key="2">
    <source>
        <dbReference type="HAMAP-Rule" id="MF_00984"/>
    </source>
</evidence>
<evidence type="ECO:0000313" key="4">
    <source>
        <dbReference type="EMBL" id="MVX63726.1"/>
    </source>
</evidence>
<dbReference type="HAMAP" id="MF_00984">
    <property type="entry name" value="SSB"/>
    <property type="match status" value="1"/>
</dbReference>
<dbReference type="PANTHER" id="PTHR10302">
    <property type="entry name" value="SINGLE-STRANDED DNA-BINDING PROTEIN"/>
    <property type="match status" value="1"/>
</dbReference>
<reference evidence="4" key="1">
    <citation type="submission" date="2019-12" db="EMBL/GenBank/DDBJ databases">
        <title>Microbes associate with the intestines of laboratory mice.</title>
        <authorList>
            <person name="Navarre W."/>
            <person name="Wong E."/>
        </authorList>
    </citation>
    <scope>NUCLEOTIDE SEQUENCE</scope>
    <source>
        <strain evidence="4">NM79_F5</strain>
    </source>
</reference>
<evidence type="ECO:0000256" key="3">
    <source>
        <dbReference type="RuleBase" id="RU000524"/>
    </source>
</evidence>
<dbReference type="AlphaFoldDB" id="A0A964W1Q8"/>
<comment type="subunit">
    <text evidence="2">Homotetramer.</text>
</comment>
<name>A0A964W1Q8_9CLOT</name>
<proteinExistence type="inferred from homology"/>
<dbReference type="NCBIfam" id="TIGR00621">
    <property type="entry name" value="ssb"/>
    <property type="match status" value="1"/>
</dbReference>
<dbReference type="PROSITE" id="PS50935">
    <property type="entry name" value="SSB"/>
    <property type="match status" value="1"/>
</dbReference>
<comment type="caution">
    <text evidence="4">The sequence shown here is derived from an EMBL/GenBank/DDBJ whole genome shotgun (WGS) entry which is preliminary data.</text>
</comment>
<dbReference type="GO" id="GO:0003697">
    <property type="term" value="F:single-stranded DNA binding"/>
    <property type="evidence" value="ECO:0007669"/>
    <property type="project" value="UniProtKB-UniRule"/>
</dbReference>